<reference evidence="2" key="1">
    <citation type="submission" date="2022-11" db="UniProtKB">
        <authorList>
            <consortium name="WormBaseParasite"/>
        </authorList>
    </citation>
    <scope>IDENTIFICATION</scope>
</reference>
<dbReference type="WBParaSite" id="nRc.2.0.1.t06241-RA">
    <property type="protein sequence ID" value="nRc.2.0.1.t06241-RA"/>
    <property type="gene ID" value="nRc.2.0.1.g06241"/>
</dbReference>
<organism evidence="1 2">
    <name type="scientific">Romanomermis culicivorax</name>
    <name type="common">Nematode worm</name>
    <dbReference type="NCBI Taxonomy" id="13658"/>
    <lineage>
        <taxon>Eukaryota</taxon>
        <taxon>Metazoa</taxon>
        <taxon>Ecdysozoa</taxon>
        <taxon>Nematoda</taxon>
        <taxon>Enoplea</taxon>
        <taxon>Dorylaimia</taxon>
        <taxon>Mermithida</taxon>
        <taxon>Mermithoidea</taxon>
        <taxon>Mermithidae</taxon>
        <taxon>Romanomermis</taxon>
    </lineage>
</organism>
<proteinExistence type="predicted"/>
<dbReference type="AlphaFoldDB" id="A0A915HY87"/>
<name>A0A915HY87_ROMCU</name>
<accession>A0A915HY87</accession>
<sequence>MELEQVCRFIPLGYHLAQPHWRVECDFETVQLLNYNLLNSYGRDTQEGIKRMSWKSGDHLAYYLELAAMLPPLELQHALKTGHLGGMPPYRPAAKYKKFYNEQVVSVLVKPDFESEENLIKNVKLNVVARPAREAPQYITSGQLAETA</sequence>
<keyword evidence="1" id="KW-1185">Reference proteome</keyword>
<evidence type="ECO:0000313" key="2">
    <source>
        <dbReference type="WBParaSite" id="nRc.2.0.1.t06241-RA"/>
    </source>
</evidence>
<dbReference type="Proteomes" id="UP000887565">
    <property type="component" value="Unplaced"/>
</dbReference>
<evidence type="ECO:0000313" key="1">
    <source>
        <dbReference type="Proteomes" id="UP000887565"/>
    </source>
</evidence>
<protein>
    <submittedName>
        <fullName evidence="2">Uncharacterized protein</fullName>
    </submittedName>
</protein>